<keyword evidence="3" id="KW-0408">Iron</keyword>
<dbReference type="EMBL" id="JAJEPW010000008">
    <property type="protein sequence ID" value="MCC2128778.1"/>
    <property type="molecule type" value="Genomic_DNA"/>
</dbReference>
<dbReference type="GO" id="GO:0046872">
    <property type="term" value="F:metal ion binding"/>
    <property type="evidence" value="ECO:0007669"/>
    <property type="project" value="UniProtKB-KW"/>
</dbReference>
<evidence type="ECO:0000256" key="4">
    <source>
        <dbReference type="ARBA" id="ARBA00023014"/>
    </source>
</evidence>
<evidence type="ECO:0000313" key="6">
    <source>
        <dbReference type="EMBL" id="MCC2128778.1"/>
    </source>
</evidence>
<dbReference type="CDD" id="cd01335">
    <property type="entry name" value="Radical_SAM"/>
    <property type="match status" value="1"/>
</dbReference>
<dbReference type="InterPro" id="IPR007197">
    <property type="entry name" value="rSAM"/>
</dbReference>
<dbReference type="InterPro" id="IPR058240">
    <property type="entry name" value="rSAM_sf"/>
</dbReference>
<dbReference type="InterPro" id="IPR006638">
    <property type="entry name" value="Elp3/MiaA/NifB-like_rSAM"/>
</dbReference>
<reference evidence="6" key="1">
    <citation type="submission" date="2021-10" db="EMBL/GenBank/DDBJ databases">
        <title>Anaerobic single-cell dispensing facilitates the cultivation of human gut bacteria.</title>
        <authorList>
            <person name="Afrizal A."/>
        </authorList>
    </citation>
    <scope>NUCLEOTIDE SEQUENCE</scope>
    <source>
        <strain evidence="6">CLA-AA-H272</strain>
    </source>
</reference>
<keyword evidence="4" id="KW-0411">Iron-sulfur</keyword>
<dbReference type="RefSeq" id="WP_302928086.1">
    <property type="nucleotide sequence ID" value="NZ_JAJEPW010000008.1"/>
</dbReference>
<evidence type="ECO:0000256" key="3">
    <source>
        <dbReference type="ARBA" id="ARBA00023004"/>
    </source>
</evidence>
<dbReference type="PROSITE" id="PS51918">
    <property type="entry name" value="RADICAL_SAM"/>
    <property type="match status" value="1"/>
</dbReference>
<dbReference type="Gene3D" id="3.20.20.70">
    <property type="entry name" value="Aldolase class I"/>
    <property type="match status" value="1"/>
</dbReference>
<dbReference type="InterPro" id="IPR050377">
    <property type="entry name" value="Radical_SAM_PqqE_MftC-like"/>
</dbReference>
<keyword evidence="1" id="KW-0949">S-adenosyl-L-methionine</keyword>
<dbReference type="Proteomes" id="UP001199319">
    <property type="component" value="Unassembled WGS sequence"/>
</dbReference>
<evidence type="ECO:0000256" key="2">
    <source>
        <dbReference type="ARBA" id="ARBA00022723"/>
    </source>
</evidence>
<dbReference type="GO" id="GO:0003824">
    <property type="term" value="F:catalytic activity"/>
    <property type="evidence" value="ECO:0007669"/>
    <property type="project" value="InterPro"/>
</dbReference>
<dbReference type="SFLD" id="SFLDS00029">
    <property type="entry name" value="Radical_SAM"/>
    <property type="match status" value="1"/>
</dbReference>
<dbReference type="InterPro" id="IPR013785">
    <property type="entry name" value="Aldolase_TIM"/>
</dbReference>
<comment type="caution">
    <text evidence="6">The sequence shown here is derived from an EMBL/GenBank/DDBJ whole genome shotgun (WGS) entry which is preliminary data.</text>
</comment>
<dbReference type="GO" id="GO:0051536">
    <property type="term" value="F:iron-sulfur cluster binding"/>
    <property type="evidence" value="ECO:0007669"/>
    <property type="project" value="UniProtKB-KW"/>
</dbReference>
<dbReference type="PANTHER" id="PTHR11228:SF7">
    <property type="entry name" value="PQQA PEPTIDE CYCLASE"/>
    <property type="match status" value="1"/>
</dbReference>
<keyword evidence="2" id="KW-0479">Metal-binding</keyword>
<dbReference type="AlphaFoldDB" id="A0AAE3DC95"/>
<protein>
    <submittedName>
        <fullName evidence="6">Radical SAM protein</fullName>
    </submittedName>
</protein>
<evidence type="ECO:0000259" key="5">
    <source>
        <dbReference type="PROSITE" id="PS51918"/>
    </source>
</evidence>
<keyword evidence="7" id="KW-1185">Reference proteome</keyword>
<feature type="domain" description="Radical SAM core" evidence="5">
    <location>
        <begin position="4"/>
        <end position="221"/>
    </location>
</feature>
<dbReference type="PANTHER" id="PTHR11228">
    <property type="entry name" value="RADICAL SAM DOMAIN PROTEIN"/>
    <property type="match status" value="1"/>
</dbReference>
<evidence type="ECO:0000256" key="1">
    <source>
        <dbReference type="ARBA" id="ARBA00022691"/>
    </source>
</evidence>
<accession>A0AAE3DC95</accession>
<dbReference type="SMART" id="SM00729">
    <property type="entry name" value="Elp3"/>
    <property type="match status" value="1"/>
</dbReference>
<dbReference type="Pfam" id="PF04055">
    <property type="entry name" value="Radical_SAM"/>
    <property type="match status" value="1"/>
</dbReference>
<proteinExistence type="predicted"/>
<dbReference type="SFLD" id="SFLDG01067">
    <property type="entry name" value="SPASM/twitch_domain_containing"/>
    <property type="match status" value="1"/>
</dbReference>
<dbReference type="CDD" id="cd21109">
    <property type="entry name" value="SPASM"/>
    <property type="match status" value="1"/>
</dbReference>
<dbReference type="SUPFAM" id="SSF102114">
    <property type="entry name" value="Radical SAM enzymes"/>
    <property type="match status" value="1"/>
</dbReference>
<name>A0AAE3DC95_9FIRM</name>
<evidence type="ECO:0000313" key="7">
    <source>
        <dbReference type="Proteomes" id="UP001199319"/>
    </source>
</evidence>
<gene>
    <name evidence="6" type="ORF">LKD37_04445</name>
</gene>
<organism evidence="6 7">
    <name type="scientific">Brotocaccenecus cirricatena</name>
    <dbReference type="NCBI Taxonomy" id="3064195"/>
    <lineage>
        <taxon>Bacteria</taxon>
        <taxon>Bacillati</taxon>
        <taxon>Bacillota</taxon>
        <taxon>Clostridia</taxon>
        <taxon>Eubacteriales</taxon>
        <taxon>Oscillospiraceae</taxon>
        <taxon>Brotocaccenecus</taxon>
    </lineage>
</organism>
<sequence length="321" mass="35844">MVRSTSCKTLHIEYTDGCNSRCRMCDYWKIQTPKTIDNALLYKNIVMLIPQGLKTVYFSGGECLVVADQLLPLVEKLHKEYPSLKLKLNTNGILLKKYAEQIGNIFSTVIISLDTVDPKIYRQIRGIDGLKTIMQGIQLLHRQSPSVAINLRCLVLPENIDDLKAIIDFAIENELTKISFIPEDTSSTTSFGRNDEFCHNSHISDADYKHLCCIVDEIKCEYSAQMGNLLSRNGADFDYILKVYSGTEGITLPCDKAKCSCVIGADLRVSPCFFVPGEQYLSSGKSVQDILCSDAHQKVITQIYSTENSPCAQCVCPKILS</sequence>